<dbReference type="EMBL" id="AOCG01000016">
    <property type="protein sequence ID" value="EUJ16994.1"/>
    <property type="molecule type" value="Genomic_DNA"/>
</dbReference>
<comment type="caution">
    <text evidence="5">The sequence shown here is derived from an EMBL/GenBank/DDBJ whole genome shotgun (WGS) entry which is preliminary data.</text>
</comment>
<dbReference type="Pfam" id="PF13377">
    <property type="entry name" value="Peripla_BP_3"/>
    <property type="match status" value="1"/>
</dbReference>
<protein>
    <submittedName>
        <fullName evidence="5">LacI family transcriptional regulator</fullName>
    </submittedName>
</protein>
<sequence length="64" mass="7067">MKLIGFDDTLLSRHTSPKLSSVAQDTLKLAETTCENLLALIQNPNLAAPKQQLVPVHLIERETT</sequence>
<evidence type="ECO:0000259" key="4">
    <source>
        <dbReference type="Pfam" id="PF13377"/>
    </source>
</evidence>
<accession>W7AP87</accession>
<keyword evidence="3" id="KW-0804">Transcription</keyword>
<organism evidence="5 6">
    <name type="scientific">Listeria aquatica FSL S10-1188</name>
    <dbReference type="NCBI Taxonomy" id="1265818"/>
    <lineage>
        <taxon>Bacteria</taxon>
        <taxon>Bacillati</taxon>
        <taxon>Bacillota</taxon>
        <taxon>Bacilli</taxon>
        <taxon>Bacillales</taxon>
        <taxon>Listeriaceae</taxon>
        <taxon>Listeria</taxon>
    </lineage>
</organism>
<dbReference type="Gene3D" id="3.40.50.2300">
    <property type="match status" value="1"/>
</dbReference>
<reference evidence="5 6" key="1">
    <citation type="journal article" date="2014" name="Int. J. Syst. Evol. Microbiol.">
        <title>Listeria floridensis sp. nov., Listeria aquatica sp. nov., Listeria cornellensis sp. nov., Listeria riparia sp. nov. and Listeria grandensis sp. nov., from agricultural and natural environments.</title>
        <authorList>
            <person name="den Bakker H.C."/>
            <person name="Warchocki S."/>
            <person name="Wright E.M."/>
            <person name="Allred A.F."/>
            <person name="Ahlstrom C."/>
            <person name="Manuel C.S."/>
            <person name="Stasiewicz M.J."/>
            <person name="Burrell A."/>
            <person name="Roof S."/>
            <person name="Strawn L."/>
            <person name="Fortes E.D."/>
            <person name="Nightingale K.K."/>
            <person name="Kephart D."/>
            <person name="Wiedmann M."/>
        </authorList>
    </citation>
    <scope>NUCLEOTIDE SEQUENCE [LARGE SCALE GENOMIC DNA]</scope>
    <source>
        <strain evidence="5 6">FSL S10-1188</strain>
    </source>
</reference>
<dbReference type="STRING" id="1265818.MAQA_14674"/>
<evidence type="ECO:0000313" key="6">
    <source>
        <dbReference type="Proteomes" id="UP000019246"/>
    </source>
</evidence>
<evidence type="ECO:0000256" key="1">
    <source>
        <dbReference type="ARBA" id="ARBA00023015"/>
    </source>
</evidence>
<dbReference type="Proteomes" id="UP000019246">
    <property type="component" value="Unassembled WGS sequence"/>
</dbReference>
<proteinExistence type="predicted"/>
<keyword evidence="6" id="KW-1185">Reference proteome</keyword>
<evidence type="ECO:0000256" key="3">
    <source>
        <dbReference type="ARBA" id="ARBA00023163"/>
    </source>
</evidence>
<keyword evidence="1" id="KW-0805">Transcription regulation</keyword>
<feature type="domain" description="Transcriptional regulator LacI/GalR-like sensor" evidence="4">
    <location>
        <begin position="2"/>
        <end position="64"/>
    </location>
</feature>
<dbReference type="PATRIC" id="fig|1265818.5.peg.2956"/>
<name>W7AP87_9LIST</name>
<dbReference type="InterPro" id="IPR028082">
    <property type="entry name" value="Peripla_BP_I"/>
</dbReference>
<evidence type="ECO:0000313" key="5">
    <source>
        <dbReference type="EMBL" id="EUJ16994.1"/>
    </source>
</evidence>
<dbReference type="AlphaFoldDB" id="W7AP87"/>
<gene>
    <name evidence="5" type="ORF">MAQA_14674</name>
</gene>
<dbReference type="GO" id="GO:0003677">
    <property type="term" value="F:DNA binding"/>
    <property type="evidence" value="ECO:0007669"/>
    <property type="project" value="UniProtKB-KW"/>
</dbReference>
<evidence type="ECO:0000256" key="2">
    <source>
        <dbReference type="ARBA" id="ARBA00023125"/>
    </source>
</evidence>
<keyword evidence="2" id="KW-0238">DNA-binding</keyword>
<dbReference type="InterPro" id="IPR046335">
    <property type="entry name" value="LacI/GalR-like_sensor"/>
</dbReference>
<dbReference type="SUPFAM" id="SSF53822">
    <property type="entry name" value="Periplasmic binding protein-like I"/>
    <property type="match status" value="1"/>
</dbReference>